<comment type="caution">
    <text evidence="1">The sequence shown here is derived from an EMBL/GenBank/DDBJ whole genome shotgun (WGS) entry which is preliminary data.</text>
</comment>
<organism evidence="1 2">
    <name type="scientific">Acidithrix ferrooxidans</name>
    <dbReference type="NCBI Taxonomy" id="1280514"/>
    <lineage>
        <taxon>Bacteria</taxon>
        <taxon>Bacillati</taxon>
        <taxon>Actinomycetota</taxon>
        <taxon>Acidimicrobiia</taxon>
        <taxon>Acidimicrobiales</taxon>
        <taxon>Acidimicrobiaceae</taxon>
        <taxon>Acidithrix</taxon>
    </lineage>
</organism>
<dbReference type="InterPro" id="IPR005501">
    <property type="entry name" value="LamB/YcsF/PxpA-like"/>
</dbReference>
<dbReference type="Proteomes" id="UP000032360">
    <property type="component" value="Unassembled WGS sequence"/>
</dbReference>
<dbReference type="Gene3D" id="3.20.20.370">
    <property type="entry name" value="Glycoside hydrolase/deacetylase"/>
    <property type="match status" value="1"/>
</dbReference>
<accession>A0A0D8HHS9</accession>
<dbReference type="Pfam" id="PF03746">
    <property type="entry name" value="LamB_YcsF"/>
    <property type="match status" value="1"/>
</dbReference>
<dbReference type="NCBIfam" id="NF003814">
    <property type="entry name" value="PRK05406.1-3"/>
    <property type="match status" value="1"/>
</dbReference>
<name>A0A0D8HHS9_9ACTN</name>
<dbReference type="STRING" id="1280514.AXFE_16110"/>
<evidence type="ECO:0000313" key="2">
    <source>
        <dbReference type="Proteomes" id="UP000032360"/>
    </source>
</evidence>
<proteinExistence type="predicted"/>
<reference evidence="1 2" key="1">
    <citation type="submission" date="2015-01" db="EMBL/GenBank/DDBJ databases">
        <title>Draft genome of the acidophilic iron oxidizer Acidithrix ferrooxidans strain Py-F3.</title>
        <authorList>
            <person name="Poehlein A."/>
            <person name="Eisen S."/>
            <person name="Schloemann M."/>
            <person name="Johnson B.D."/>
            <person name="Daniel R."/>
            <person name="Muehling M."/>
        </authorList>
    </citation>
    <scope>NUCLEOTIDE SEQUENCE [LARGE SCALE GENOMIC DNA]</scope>
    <source>
        <strain evidence="1 2">Py-F3</strain>
    </source>
</reference>
<dbReference type="NCBIfam" id="NF003816">
    <property type="entry name" value="PRK05406.1-5"/>
    <property type="match status" value="1"/>
</dbReference>
<sequence length="249" mass="27654">MDLNADVGETINDIPCSNDAILIPLMTSVNIACGGHGGNLESLSSALALAKHNNVTVGAHPSYPDRLNFGRRTIDLKQNELRETITDQLHYLKKLCDQLEVKISYVKAHGALYNDMFNESEIADWFLEAIENFDPNLAILGQPRGALAKRANDRGVRYFQEGFSDRRYQIDGSLKPRSHENAVLEKPLEIATQGYLMASKRQVTSDSGDQISLEVDSICIHGDNPASIDAARNLRDRLREAKIPIESFC</sequence>
<gene>
    <name evidence="1" type="ORF">AXFE_16110</name>
</gene>
<dbReference type="OrthoDB" id="9773478at2"/>
<dbReference type="GO" id="GO:0005975">
    <property type="term" value="P:carbohydrate metabolic process"/>
    <property type="evidence" value="ECO:0007669"/>
    <property type="project" value="InterPro"/>
</dbReference>
<dbReference type="PANTHER" id="PTHR30292">
    <property type="entry name" value="UNCHARACTERIZED PROTEIN YBGL-RELATED"/>
    <property type="match status" value="1"/>
</dbReference>
<dbReference type="PATRIC" id="fig|1280514.3.peg.2114"/>
<dbReference type="EMBL" id="JXYS01000036">
    <property type="protein sequence ID" value="KJF17550.1"/>
    <property type="molecule type" value="Genomic_DNA"/>
</dbReference>
<dbReference type="RefSeq" id="WP_052605324.1">
    <property type="nucleotide sequence ID" value="NZ_JXYS01000036.1"/>
</dbReference>
<dbReference type="CDD" id="cd10801">
    <property type="entry name" value="LamB_YcsF_like_1"/>
    <property type="match status" value="1"/>
</dbReference>
<keyword evidence="2" id="KW-1185">Reference proteome</keyword>
<dbReference type="InterPro" id="IPR011330">
    <property type="entry name" value="Glyco_hydro/deAcase_b/a-brl"/>
</dbReference>
<dbReference type="SUPFAM" id="SSF88713">
    <property type="entry name" value="Glycoside hydrolase/deacetylase"/>
    <property type="match status" value="1"/>
</dbReference>
<protein>
    <submittedName>
        <fullName evidence="1">LamB/YcsF family protein</fullName>
    </submittedName>
</protein>
<dbReference type="AlphaFoldDB" id="A0A0D8HHS9"/>
<evidence type="ECO:0000313" key="1">
    <source>
        <dbReference type="EMBL" id="KJF17550.1"/>
    </source>
</evidence>
<dbReference type="PANTHER" id="PTHR30292:SF0">
    <property type="entry name" value="5-OXOPROLINASE SUBUNIT A"/>
    <property type="match status" value="1"/>
</dbReference>